<evidence type="ECO:0000313" key="2">
    <source>
        <dbReference type="Proteomes" id="UP001497472"/>
    </source>
</evidence>
<evidence type="ECO:0000313" key="1">
    <source>
        <dbReference type="EMBL" id="CAK1555015.1"/>
    </source>
</evidence>
<reference evidence="1 2" key="1">
    <citation type="submission" date="2023-11" db="EMBL/GenBank/DDBJ databases">
        <authorList>
            <person name="Okamura Y."/>
        </authorList>
    </citation>
    <scope>NUCLEOTIDE SEQUENCE [LARGE SCALE GENOMIC DNA]</scope>
</reference>
<proteinExistence type="predicted"/>
<protein>
    <submittedName>
        <fullName evidence="1">Uncharacterized protein</fullName>
    </submittedName>
</protein>
<name>A0AAV1K1J4_9NEOP</name>
<comment type="caution">
    <text evidence="1">The sequence shown here is derived from an EMBL/GenBank/DDBJ whole genome shotgun (WGS) entry which is preliminary data.</text>
</comment>
<organism evidence="1 2">
    <name type="scientific">Leptosia nina</name>
    <dbReference type="NCBI Taxonomy" id="320188"/>
    <lineage>
        <taxon>Eukaryota</taxon>
        <taxon>Metazoa</taxon>
        <taxon>Ecdysozoa</taxon>
        <taxon>Arthropoda</taxon>
        <taxon>Hexapoda</taxon>
        <taxon>Insecta</taxon>
        <taxon>Pterygota</taxon>
        <taxon>Neoptera</taxon>
        <taxon>Endopterygota</taxon>
        <taxon>Lepidoptera</taxon>
        <taxon>Glossata</taxon>
        <taxon>Ditrysia</taxon>
        <taxon>Papilionoidea</taxon>
        <taxon>Pieridae</taxon>
        <taxon>Pierinae</taxon>
        <taxon>Leptosia</taxon>
    </lineage>
</organism>
<dbReference type="EMBL" id="CAVLEF010000279">
    <property type="protein sequence ID" value="CAK1555015.1"/>
    <property type="molecule type" value="Genomic_DNA"/>
</dbReference>
<gene>
    <name evidence="1" type="ORF">LNINA_LOCUS13859</name>
</gene>
<sequence length="139" mass="16299">MSSPAGAQRYVFDLNTMEFIMPPGNVRVQTVKVTLIFDGFDVDAELEELEFLKQALNRMNFEAEDDWERLFLAETIRRLDLRKNILLNNVMIYLNEFWREIEFMERSARCPNCGKPYYIRVKQFEAAPQEDDKCTSAAG</sequence>
<dbReference type="Proteomes" id="UP001497472">
    <property type="component" value="Unassembled WGS sequence"/>
</dbReference>
<dbReference type="AlphaFoldDB" id="A0AAV1K1J4"/>
<accession>A0AAV1K1J4</accession>
<keyword evidence="2" id="KW-1185">Reference proteome</keyword>